<keyword evidence="1" id="KW-0862">Zinc</keyword>
<dbReference type="RefSeq" id="WP_244805049.1">
    <property type="nucleotide sequence ID" value="NZ_JALIEA010000017.1"/>
</dbReference>
<feature type="domain" description="SWIM-type" evidence="3">
    <location>
        <begin position="172"/>
        <end position="202"/>
    </location>
</feature>
<feature type="region of interest" description="Disordered" evidence="2">
    <location>
        <begin position="227"/>
        <end position="247"/>
    </location>
</feature>
<dbReference type="InterPro" id="IPR007527">
    <property type="entry name" value="Znf_SWIM"/>
</dbReference>
<proteinExistence type="predicted"/>
<gene>
    <name evidence="4" type="ORF">MUN33_11465</name>
</gene>
<feature type="region of interest" description="Disordered" evidence="2">
    <location>
        <begin position="1"/>
        <end position="74"/>
    </location>
</feature>
<sequence>MAGNSRQGRGNDRRRLGTPQPAWGDNVVSADFTRGRDRDAPGRTPPAPRKVEHPPEKPSSTRTQGQRGAAPESWAAGQIMRTATALADAGRLSRGRTYFRGGNILRLDHELGTVNALVSGTQLEPFDVQIRWRPLTRRQIDFVVDECGDHPDSLRNLLAGRRPQSSIASVLFSVEHYLDSSCSCPDHGVFCKHRVCVAYALAAEFTGDPAAFLAWRGIDIDRLLEGTGPDVPSSRPVTALPTDSPGDGDTTYTPAEFWGDPGTLPTWDAMEVEYGIELGDTVARDAAVRKFSWNNADQLRVTDTLTRCFEALTVLDDHTAAESGPPPVFEREPWLSGPDDSSSHHE</sequence>
<name>A0A9X1WMI9_9CORY</name>
<evidence type="ECO:0000313" key="4">
    <source>
        <dbReference type="EMBL" id="MCJ7859322.1"/>
    </source>
</evidence>
<dbReference type="PANTHER" id="PTHR38133">
    <property type="entry name" value="SLR1429 PROTEIN"/>
    <property type="match status" value="1"/>
</dbReference>
<dbReference type="AlphaFoldDB" id="A0A9X1WMI9"/>
<evidence type="ECO:0000256" key="2">
    <source>
        <dbReference type="SAM" id="MobiDB-lite"/>
    </source>
</evidence>
<dbReference type="Proteomes" id="UP001139207">
    <property type="component" value="Unassembled WGS sequence"/>
</dbReference>
<accession>A0A9X1WMI9</accession>
<evidence type="ECO:0000256" key="1">
    <source>
        <dbReference type="PROSITE-ProRule" id="PRU00325"/>
    </source>
</evidence>
<evidence type="ECO:0000313" key="5">
    <source>
        <dbReference type="Proteomes" id="UP001139207"/>
    </source>
</evidence>
<dbReference type="PROSITE" id="PS50966">
    <property type="entry name" value="ZF_SWIM"/>
    <property type="match status" value="1"/>
</dbReference>
<comment type="caution">
    <text evidence="4">The sequence shown here is derived from an EMBL/GenBank/DDBJ whole genome shotgun (WGS) entry which is preliminary data.</text>
</comment>
<keyword evidence="5" id="KW-1185">Reference proteome</keyword>
<keyword evidence="1" id="KW-0479">Metal-binding</keyword>
<reference evidence="4" key="1">
    <citation type="submission" date="2022-04" db="EMBL/GenBank/DDBJ databases">
        <title>Corynebacterium kalidii LD5P10.</title>
        <authorList>
            <person name="Sun J.Q."/>
        </authorList>
    </citation>
    <scope>NUCLEOTIDE SEQUENCE</scope>
    <source>
        <strain evidence="4">LD5P10</strain>
    </source>
</reference>
<dbReference type="GO" id="GO:0008270">
    <property type="term" value="F:zinc ion binding"/>
    <property type="evidence" value="ECO:0007669"/>
    <property type="project" value="UniProtKB-KW"/>
</dbReference>
<organism evidence="4 5">
    <name type="scientific">Corynebacterium kalidii</name>
    <dbReference type="NCBI Taxonomy" id="2931982"/>
    <lineage>
        <taxon>Bacteria</taxon>
        <taxon>Bacillati</taxon>
        <taxon>Actinomycetota</taxon>
        <taxon>Actinomycetes</taxon>
        <taxon>Mycobacteriales</taxon>
        <taxon>Corynebacteriaceae</taxon>
        <taxon>Corynebacterium</taxon>
    </lineage>
</organism>
<dbReference type="EMBL" id="JALIEA010000017">
    <property type="protein sequence ID" value="MCJ7859322.1"/>
    <property type="molecule type" value="Genomic_DNA"/>
</dbReference>
<feature type="region of interest" description="Disordered" evidence="2">
    <location>
        <begin position="319"/>
        <end position="346"/>
    </location>
</feature>
<evidence type="ECO:0000259" key="3">
    <source>
        <dbReference type="PROSITE" id="PS50966"/>
    </source>
</evidence>
<dbReference type="PANTHER" id="PTHR38133:SF1">
    <property type="entry name" value="SLR1429 PROTEIN"/>
    <property type="match status" value="1"/>
</dbReference>
<keyword evidence="1" id="KW-0863">Zinc-finger</keyword>
<protein>
    <recommendedName>
        <fullName evidence="3">SWIM-type domain-containing protein</fullName>
    </recommendedName>
</protein>